<dbReference type="SUPFAM" id="SSF63829">
    <property type="entry name" value="Calcium-dependent phosphotriesterase"/>
    <property type="match status" value="3"/>
</dbReference>
<keyword evidence="4" id="KW-0808">Transferase</keyword>
<keyword evidence="15" id="KW-1185">Reference proteome</keyword>
<evidence type="ECO:0000256" key="1">
    <source>
        <dbReference type="ARBA" id="ARBA00000085"/>
    </source>
</evidence>
<sequence>MLEYSYISAEQGLDTDECNFSYQDQEGYIWIGTNEGLFRYDGYDILSFDNIIHDNSLSQIKFFDAVEGDDNKVWFATSAGMLSFDKVNNKAEFLIQPQGAGYSLKQGFASLSRDKSGKIWFGGVAGVFSYDPTSQQFQRFLGEYNGKTVRPNVRDLVIDAEGNIWVATWGQGLGLVDQQAGVYKVMKFFDRGPNPSKYNTLFALHIDKKNNLWVGTWDDGLYVLDINDAREPIILDWFGREEKTTNSLIGNIIYDINEDKNGAIWIGTPYGVSVLQNWGSANKSFNNYSSAPKKNSLNNNEVRGVFRDHTGIMWLATQGGGINKIKIIDQNYTTYLITPVDSLKKSQSINSFTMDPQNRLLVGVQSLGFGVYDLKRQVFHHFTNFPEYKPLEELNINTVKSFIWDRKGVMWLGTRYRGLIKYDPKTKDYYSISNDFDHDAYSLRTIEKLSLDTNNNLWLISEGNLYHIVQGDGSKFDDFAVHNIAITQMDEDAPRSRPIDFDIDERGILYLGMSNGEILKSSLSIYEEGELTFTKISMYGHNNMVHSIYTTGDQLWVGGENGIQRYQIGESDRYIGSYLSEIRNLKISSMVRDRNRLLALSNRGVVALDIGEEEEGLNILSSDEGLQGNVFIKGALYKNDNRIYVGGHNGFNVLNTRNLVFDHSEPKVNLISIGSEDREIYNVDQFTEDKPFVVKYNDNAITISFAALDLRNPDDLYYAYKMDGLDDEWNYVSSNNRTATYVNLKPGDYSFMVKSTNARGKWALQHTTLPIYVQTAPYLTWWAYLIYSIILLGILYVIFVMYRRQARAKEDLRIQSVERSKSEKLNQFKLQFFTNLSHELLTPLSVLMIIAQKWRFSASKESEKEVRILNSNVNKLHEHIKQMLHFRKAETGNMILNLQDFSFNHLLEEILENYQVVAADKGVRLDYAVQENISGKMDREKLEMCLNNLLSNAIKYTPKGGLVNLEAIQQEAGGARSLYIKVTDTGRGIPKEHLDKIFNRFYRLSAINHFEDGLGIGLALTQHLIALQGGQIMVDSVEGEGTSFELTIPLSTTDNSLIPSTQISFPEEEEIESIERRSRKQLNPFTDIKYSGKKLLLVEDNPDFLVLMETYLSLYYKVITAQTGTEALELANNNDIDLIVSDLMVPEMDGFELCKKIKSDVNTSHIPFVIVTARTEDQDRLIGYEAGADSYLTKPINFEVLIYRLEALLKSREKVHADFNTGAFLEPKKIVNSSIDEEFLMKAKEIVENNISETEFSVKLLCEDLGMSNSMFYRKIKGILDITPNEFIKNIRLRRAAQLLEEKEINISEVAYMTGFNDLSYFGVCFKKQYGKSPSTFQKEFLGAEESNSLN</sequence>
<dbReference type="PANTHER" id="PTHR43547:SF2">
    <property type="entry name" value="HYBRID SIGNAL TRANSDUCTION HISTIDINE KINASE C"/>
    <property type="match status" value="1"/>
</dbReference>
<evidence type="ECO:0000256" key="5">
    <source>
        <dbReference type="ARBA" id="ARBA00022777"/>
    </source>
</evidence>
<dbReference type="SUPFAM" id="SSF52172">
    <property type="entry name" value="CheY-like"/>
    <property type="match status" value="1"/>
</dbReference>
<evidence type="ECO:0000256" key="8">
    <source>
        <dbReference type="ARBA" id="ARBA00023163"/>
    </source>
</evidence>
<dbReference type="CDD" id="cd00075">
    <property type="entry name" value="HATPase"/>
    <property type="match status" value="1"/>
</dbReference>
<dbReference type="InterPro" id="IPR018060">
    <property type="entry name" value="HTH_AraC"/>
</dbReference>
<organism evidence="14 15">
    <name type="scientific">Echinicola pacifica</name>
    <dbReference type="NCBI Taxonomy" id="346377"/>
    <lineage>
        <taxon>Bacteria</taxon>
        <taxon>Pseudomonadati</taxon>
        <taxon>Bacteroidota</taxon>
        <taxon>Cytophagia</taxon>
        <taxon>Cytophagales</taxon>
        <taxon>Cyclobacteriaceae</taxon>
        <taxon>Echinicola</taxon>
    </lineage>
</organism>
<keyword evidence="5 14" id="KW-0418">Kinase</keyword>
<dbReference type="InterPro" id="IPR003661">
    <property type="entry name" value="HisK_dim/P_dom"/>
</dbReference>
<feature type="domain" description="Response regulatory" evidence="13">
    <location>
        <begin position="1094"/>
        <end position="1209"/>
    </location>
</feature>
<dbReference type="InterPro" id="IPR004358">
    <property type="entry name" value="Sig_transdc_His_kin-like_C"/>
</dbReference>
<dbReference type="GO" id="GO:0000155">
    <property type="term" value="F:phosphorelay sensor kinase activity"/>
    <property type="evidence" value="ECO:0007669"/>
    <property type="project" value="InterPro"/>
</dbReference>
<dbReference type="InterPro" id="IPR036890">
    <property type="entry name" value="HATPase_C_sf"/>
</dbReference>
<dbReference type="Pfam" id="PF07495">
    <property type="entry name" value="Y_Y_Y"/>
    <property type="match status" value="1"/>
</dbReference>
<gene>
    <name evidence="14" type="ORF">GCM10007049_01240</name>
</gene>
<dbReference type="Pfam" id="PF00072">
    <property type="entry name" value="Response_reg"/>
    <property type="match status" value="1"/>
</dbReference>
<dbReference type="SMART" id="SM00448">
    <property type="entry name" value="REC"/>
    <property type="match status" value="1"/>
</dbReference>
<dbReference type="SUPFAM" id="SSF55874">
    <property type="entry name" value="ATPase domain of HSP90 chaperone/DNA topoisomerase II/histidine kinase"/>
    <property type="match status" value="1"/>
</dbReference>
<dbReference type="InterPro" id="IPR005467">
    <property type="entry name" value="His_kinase_dom"/>
</dbReference>
<feature type="modified residue" description="4-aspartylphosphate" evidence="9">
    <location>
        <position position="1142"/>
    </location>
</feature>
<keyword evidence="8" id="KW-0804">Transcription</keyword>
<evidence type="ECO:0000256" key="7">
    <source>
        <dbReference type="ARBA" id="ARBA00023125"/>
    </source>
</evidence>
<comment type="caution">
    <text evidence="14">The sequence shown here is derived from an EMBL/GenBank/DDBJ whole genome shotgun (WGS) entry which is preliminary data.</text>
</comment>
<feature type="transmembrane region" description="Helical" evidence="10">
    <location>
        <begin position="781"/>
        <end position="802"/>
    </location>
</feature>
<proteinExistence type="predicted"/>
<keyword evidence="3 9" id="KW-0597">Phosphoprotein</keyword>
<evidence type="ECO:0000259" key="12">
    <source>
        <dbReference type="PROSITE" id="PS50109"/>
    </source>
</evidence>
<reference evidence="14" key="2">
    <citation type="submission" date="2020-09" db="EMBL/GenBank/DDBJ databases">
        <authorList>
            <person name="Sun Q."/>
            <person name="Kim S."/>
        </authorList>
    </citation>
    <scope>NUCLEOTIDE SEQUENCE</scope>
    <source>
        <strain evidence="14">KCTC 12368</strain>
    </source>
</reference>
<dbReference type="SMART" id="SM00342">
    <property type="entry name" value="HTH_ARAC"/>
    <property type="match status" value="1"/>
</dbReference>
<dbReference type="GO" id="GO:0043565">
    <property type="term" value="F:sequence-specific DNA binding"/>
    <property type="evidence" value="ECO:0007669"/>
    <property type="project" value="InterPro"/>
</dbReference>
<dbReference type="PRINTS" id="PR00344">
    <property type="entry name" value="BCTRLSENSOR"/>
</dbReference>
<comment type="catalytic activity">
    <reaction evidence="1">
        <text>ATP + protein L-histidine = ADP + protein N-phospho-L-histidine.</text>
        <dbReference type="EC" id="2.7.13.3"/>
    </reaction>
</comment>
<evidence type="ECO:0000259" key="13">
    <source>
        <dbReference type="PROSITE" id="PS50110"/>
    </source>
</evidence>
<dbReference type="RefSeq" id="WP_018475066.1">
    <property type="nucleotide sequence ID" value="NZ_BMWX01000001.1"/>
</dbReference>
<dbReference type="Gene3D" id="3.40.50.2300">
    <property type="match status" value="1"/>
</dbReference>
<dbReference type="PROSITE" id="PS50110">
    <property type="entry name" value="RESPONSE_REGULATORY"/>
    <property type="match status" value="1"/>
</dbReference>
<dbReference type="Proteomes" id="UP000619457">
    <property type="component" value="Unassembled WGS sequence"/>
</dbReference>
<dbReference type="SUPFAM" id="SSF46689">
    <property type="entry name" value="Homeodomain-like"/>
    <property type="match status" value="1"/>
</dbReference>
<evidence type="ECO:0000256" key="6">
    <source>
        <dbReference type="ARBA" id="ARBA00023015"/>
    </source>
</evidence>
<dbReference type="Pfam" id="PF07494">
    <property type="entry name" value="Reg_prop"/>
    <property type="match status" value="1"/>
</dbReference>
<dbReference type="CDD" id="cd00082">
    <property type="entry name" value="HisKA"/>
    <property type="match status" value="1"/>
</dbReference>
<keyword evidence="6" id="KW-0805">Transcription regulation</keyword>
<evidence type="ECO:0000256" key="9">
    <source>
        <dbReference type="PROSITE-ProRule" id="PRU00169"/>
    </source>
</evidence>
<dbReference type="InterPro" id="IPR015943">
    <property type="entry name" value="WD40/YVTN_repeat-like_dom_sf"/>
</dbReference>
<keyword evidence="10" id="KW-1133">Transmembrane helix</keyword>
<evidence type="ECO:0000256" key="10">
    <source>
        <dbReference type="SAM" id="Phobius"/>
    </source>
</evidence>
<dbReference type="InterPro" id="IPR001789">
    <property type="entry name" value="Sig_transdc_resp-reg_receiver"/>
</dbReference>
<keyword evidence="7" id="KW-0238">DNA-binding</keyword>
<evidence type="ECO:0000259" key="11">
    <source>
        <dbReference type="PROSITE" id="PS01124"/>
    </source>
</evidence>
<dbReference type="Pfam" id="PF00512">
    <property type="entry name" value="HisKA"/>
    <property type="match status" value="1"/>
</dbReference>
<dbReference type="FunFam" id="3.30.565.10:FF:000006">
    <property type="entry name" value="Sensor histidine kinase WalK"/>
    <property type="match status" value="1"/>
</dbReference>
<dbReference type="InterPro" id="IPR011110">
    <property type="entry name" value="Reg_prop"/>
</dbReference>
<dbReference type="Gene3D" id="3.30.565.10">
    <property type="entry name" value="Histidine kinase-like ATPase, C-terminal domain"/>
    <property type="match status" value="1"/>
</dbReference>
<dbReference type="EMBL" id="BMWX01000001">
    <property type="protein sequence ID" value="GGZ13211.1"/>
    <property type="molecule type" value="Genomic_DNA"/>
</dbReference>
<dbReference type="PROSITE" id="PS00041">
    <property type="entry name" value="HTH_ARAC_FAMILY_1"/>
    <property type="match status" value="1"/>
</dbReference>
<dbReference type="Gene3D" id="2.130.10.10">
    <property type="entry name" value="YVTN repeat-like/Quinoprotein amine dehydrogenase"/>
    <property type="match status" value="2"/>
</dbReference>
<keyword evidence="10" id="KW-0812">Transmembrane</keyword>
<dbReference type="InterPro" id="IPR013783">
    <property type="entry name" value="Ig-like_fold"/>
</dbReference>
<dbReference type="InterPro" id="IPR003594">
    <property type="entry name" value="HATPase_dom"/>
</dbReference>
<dbReference type="SMART" id="SM00387">
    <property type="entry name" value="HATPase_c"/>
    <property type="match status" value="1"/>
</dbReference>
<dbReference type="GO" id="GO:0003700">
    <property type="term" value="F:DNA-binding transcription factor activity"/>
    <property type="evidence" value="ECO:0007669"/>
    <property type="project" value="InterPro"/>
</dbReference>
<dbReference type="InterPro" id="IPR011123">
    <property type="entry name" value="Y_Y_Y"/>
</dbReference>
<dbReference type="PROSITE" id="PS50109">
    <property type="entry name" value="HIS_KIN"/>
    <property type="match status" value="1"/>
</dbReference>
<dbReference type="Gene3D" id="1.10.287.130">
    <property type="match status" value="1"/>
</dbReference>
<dbReference type="Pfam" id="PF02518">
    <property type="entry name" value="HATPase_c"/>
    <property type="match status" value="1"/>
</dbReference>
<dbReference type="InterPro" id="IPR036097">
    <property type="entry name" value="HisK_dim/P_sf"/>
</dbReference>
<dbReference type="PANTHER" id="PTHR43547">
    <property type="entry name" value="TWO-COMPONENT HISTIDINE KINASE"/>
    <property type="match status" value="1"/>
</dbReference>
<evidence type="ECO:0000256" key="2">
    <source>
        <dbReference type="ARBA" id="ARBA00012438"/>
    </source>
</evidence>
<dbReference type="InterPro" id="IPR009057">
    <property type="entry name" value="Homeodomain-like_sf"/>
</dbReference>
<evidence type="ECO:0000313" key="14">
    <source>
        <dbReference type="EMBL" id="GGZ13211.1"/>
    </source>
</evidence>
<keyword evidence="10" id="KW-0472">Membrane</keyword>
<evidence type="ECO:0000256" key="4">
    <source>
        <dbReference type="ARBA" id="ARBA00022679"/>
    </source>
</evidence>
<dbReference type="InterPro" id="IPR011006">
    <property type="entry name" value="CheY-like_superfamily"/>
</dbReference>
<dbReference type="PROSITE" id="PS01124">
    <property type="entry name" value="HTH_ARAC_FAMILY_2"/>
    <property type="match status" value="1"/>
</dbReference>
<evidence type="ECO:0000313" key="15">
    <source>
        <dbReference type="Proteomes" id="UP000619457"/>
    </source>
</evidence>
<protein>
    <recommendedName>
        <fullName evidence="2">histidine kinase</fullName>
        <ecNumber evidence="2">2.7.13.3</ecNumber>
    </recommendedName>
</protein>
<dbReference type="Gene3D" id="2.60.40.10">
    <property type="entry name" value="Immunoglobulins"/>
    <property type="match status" value="1"/>
</dbReference>
<feature type="domain" description="HTH araC/xylS-type" evidence="11">
    <location>
        <begin position="1241"/>
        <end position="1340"/>
    </location>
</feature>
<name>A0A918UIS4_9BACT</name>
<dbReference type="InterPro" id="IPR018062">
    <property type="entry name" value="HTH_AraC-typ_CS"/>
</dbReference>
<feature type="domain" description="Histidine kinase" evidence="12">
    <location>
        <begin position="835"/>
        <end position="1052"/>
    </location>
</feature>
<dbReference type="EC" id="2.7.13.3" evidence="2"/>
<dbReference type="SMART" id="SM00388">
    <property type="entry name" value="HisKA"/>
    <property type="match status" value="1"/>
</dbReference>
<accession>A0A918UIS4</accession>
<dbReference type="Pfam" id="PF12833">
    <property type="entry name" value="HTH_18"/>
    <property type="match status" value="1"/>
</dbReference>
<evidence type="ECO:0000256" key="3">
    <source>
        <dbReference type="ARBA" id="ARBA00022553"/>
    </source>
</evidence>
<dbReference type="CDD" id="cd00146">
    <property type="entry name" value="PKD"/>
    <property type="match status" value="1"/>
</dbReference>
<reference evidence="14" key="1">
    <citation type="journal article" date="2014" name="Int. J. Syst. Evol. Microbiol.">
        <title>Complete genome sequence of Corynebacterium casei LMG S-19264T (=DSM 44701T), isolated from a smear-ripened cheese.</title>
        <authorList>
            <consortium name="US DOE Joint Genome Institute (JGI-PGF)"/>
            <person name="Walter F."/>
            <person name="Albersmeier A."/>
            <person name="Kalinowski J."/>
            <person name="Ruckert C."/>
        </authorList>
    </citation>
    <scope>NUCLEOTIDE SEQUENCE</scope>
    <source>
        <strain evidence="14">KCTC 12368</strain>
    </source>
</reference>
<dbReference type="SUPFAM" id="SSF47384">
    <property type="entry name" value="Homodimeric domain of signal transducing histidine kinase"/>
    <property type="match status" value="1"/>
</dbReference>
<dbReference type="Gene3D" id="1.10.10.60">
    <property type="entry name" value="Homeodomain-like"/>
    <property type="match status" value="2"/>
</dbReference>